<gene>
    <name evidence="1" type="ORF">GUITHDRAFT_119892</name>
</gene>
<reference evidence="3" key="2">
    <citation type="submission" date="2012-11" db="EMBL/GenBank/DDBJ databases">
        <authorList>
            <person name="Kuo A."/>
            <person name="Curtis B.A."/>
            <person name="Tanifuji G."/>
            <person name="Burki F."/>
            <person name="Gruber A."/>
            <person name="Irimia M."/>
            <person name="Maruyama S."/>
            <person name="Arias M.C."/>
            <person name="Ball S.G."/>
            <person name="Gile G.H."/>
            <person name="Hirakawa Y."/>
            <person name="Hopkins J.F."/>
            <person name="Rensing S.A."/>
            <person name="Schmutz J."/>
            <person name="Symeonidi A."/>
            <person name="Elias M."/>
            <person name="Eveleigh R.J."/>
            <person name="Herman E.K."/>
            <person name="Klute M.J."/>
            <person name="Nakayama T."/>
            <person name="Obornik M."/>
            <person name="Reyes-Prieto A."/>
            <person name="Armbrust E.V."/>
            <person name="Aves S.J."/>
            <person name="Beiko R.G."/>
            <person name="Coutinho P."/>
            <person name="Dacks J.B."/>
            <person name="Durnford D.G."/>
            <person name="Fast N.M."/>
            <person name="Green B.R."/>
            <person name="Grisdale C."/>
            <person name="Hempe F."/>
            <person name="Henrissat B."/>
            <person name="Hoppner M.P."/>
            <person name="Ishida K.-I."/>
            <person name="Kim E."/>
            <person name="Koreny L."/>
            <person name="Kroth P.G."/>
            <person name="Liu Y."/>
            <person name="Malik S.-B."/>
            <person name="Maier U.G."/>
            <person name="McRose D."/>
            <person name="Mock T."/>
            <person name="Neilson J.A."/>
            <person name="Onodera N.T."/>
            <person name="Poole A.M."/>
            <person name="Pritham E.J."/>
            <person name="Richards T.A."/>
            <person name="Rocap G."/>
            <person name="Roy S.W."/>
            <person name="Sarai C."/>
            <person name="Schaack S."/>
            <person name="Shirato S."/>
            <person name="Slamovits C.H."/>
            <person name="Spencer D.F."/>
            <person name="Suzuki S."/>
            <person name="Worden A.Z."/>
            <person name="Zauner S."/>
            <person name="Barry K."/>
            <person name="Bell C."/>
            <person name="Bharti A.K."/>
            <person name="Crow J.A."/>
            <person name="Grimwood J."/>
            <person name="Kramer R."/>
            <person name="Lindquist E."/>
            <person name="Lucas S."/>
            <person name="Salamov A."/>
            <person name="McFadden G.I."/>
            <person name="Lane C.E."/>
            <person name="Keeling P.J."/>
            <person name="Gray M.W."/>
            <person name="Grigoriev I.V."/>
            <person name="Archibald J.M."/>
        </authorList>
    </citation>
    <scope>NUCLEOTIDE SEQUENCE</scope>
    <source>
        <strain evidence="3">CCMP2712</strain>
    </source>
</reference>
<evidence type="ECO:0000313" key="1">
    <source>
        <dbReference type="EMBL" id="EKX33909.1"/>
    </source>
</evidence>
<name>L1IDC2_GUITC</name>
<evidence type="ECO:0000313" key="2">
    <source>
        <dbReference type="EnsemblProtists" id="EKX33909"/>
    </source>
</evidence>
<dbReference type="EnsemblProtists" id="EKX33909">
    <property type="protein sequence ID" value="EKX33909"/>
    <property type="gene ID" value="GUITHDRAFT_119892"/>
</dbReference>
<reference evidence="1 3" key="1">
    <citation type="journal article" date="2012" name="Nature">
        <title>Algal genomes reveal evolutionary mosaicism and the fate of nucleomorphs.</title>
        <authorList>
            <consortium name="DOE Joint Genome Institute"/>
            <person name="Curtis B.A."/>
            <person name="Tanifuji G."/>
            <person name="Burki F."/>
            <person name="Gruber A."/>
            <person name="Irimia M."/>
            <person name="Maruyama S."/>
            <person name="Arias M.C."/>
            <person name="Ball S.G."/>
            <person name="Gile G.H."/>
            <person name="Hirakawa Y."/>
            <person name="Hopkins J.F."/>
            <person name="Kuo A."/>
            <person name="Rensing S.A."/>
            <person name="Schmutz J."/>
            <person name="Symeonidi A."/>
            <person name="Elias M."/>
            <person name="Eveleigh R.J."/>
            <person name="Herman E.K."/>
            <person name="Klute M.J."/>
            <person name="Nakayama T."/>
            <person name="Obornik M."/>
            <person name="Reyes-Prieto A."/>
            <person name="Armbrust E.V."/>
            <person name="Aves S.J."/>
            <person name="Beiko R.G."/>
            <person name="Coutinho P."/>
            <person name="Dacks J.B."/>
            <person name="Durnford D.G."/>
            <person name="Fast N.M."/>
            <person name="Green B.R."/>
            <person name="Grisdale C.J."/>
            <person name="Hempel F."/>
            <person name="Henrissat B."/>
            <person name="Hoppner M.P."/>
            <person name="Ishida K."/>
            <person name="Kim E."/>
            <person name="Koreny L."/>
            <person name="Kroth P.G."/>
            <person name="Liu Y."/>
            <person name="Malik S.B."/>
            <person name="Maier U.G."/>
            <person name="McRose D."/>
            <person name="Mock T."/>
            <person name="Neilson J.A."/>
            <person name="Onodera N.T."/>
            <person name="Poole A.M."/>
            <person name="Pritham E.J."/>
            <person name="Richards T.A."/>
            <person name="Rocap G."/>
            <person name="Roy S.W."/>
            <person name="Sarai C."/>
            <person name="Schaack S."/>
            <person name="Shirato S."/>
            <person name="Slamovits C.H."/>
            <person name="Spencer D.F."/>
            <person name="Suzuki S."/>
            <person name="Worden A.Z."/>
            <person name="Zauner S."/>
            <person name="Barry K."/>
            <person name="Bell C."/>
            <person name="Bharti A.K."/>
            <person name="Crow J.A."/>
            <person name="Grimwood J."/>
            <person name="Kramer R."/>
            <person name="Lindquist E."/>
            <person name="Lucas S."/>
            <person name="Salamov A."/>
            <person name="McFadden G.I."/>
            <person name="Lane C.E."/>
            <person name="Keeling P.J."/>
            <person name="Gray M.W."/>
            <person name="Grigoriev I.V."/>
            <person name="Archibald J.M."/>
        </authorList>
    </citation>
    <scope>NUCLEOTIDE SEQUENCE</scope>
    <source>
        <strain evidence="1 3">CCMP2712</strain>
    </source>
</reference>
<dbReference type="Proteomes" id="UP000011087">
    <property type="component" value="Unassembled WGS sequence"/>
</dbReference>
<accession>L1IDC2</accession>
<protein>
    <submittedName>
        <fullName evidence="1 2">Uncharacterized protein</fullName>
    </submittedName>
</protein>
<dbReference type="EMBL" id="JH993125">
    <property type="protein sequence ID" value="EKX33909.1"/>
    <property type="molecule type" value="Genomic_DNA"/>
</dbReference>
<organism evidence="1">
    <name type="scientific">Guillardia theta (strain CCMP2712)</name>
    <name type="common">Cryptophyte</name>
    <dbReference type="NCBI Taxonomy" id="905079"/>
    <lineage>
        <taxon>Eukaryota</taxon>
        <taxon>Cryptophyceae</taxon>
        <taxon>Pyrenomonadales</taxon>
        <taxon>Geminigeraceae</taxon>
        <taxon>Guillardia</taxon>
    </lineage>
</organism>
<dbReference type="RefSeq" id="XP_005820889.1">
    <property type="nucleotide sequence ID" value="XM_005820832.1"/>
</dbReference>
<sequence length="84" mass="9376">MFNTVRAAMEQAKQTQLQDYNSYPVVYDGLSWPQPGTVYYPWAPSQWQLPVYSSATPVKFTTAQPVVGTVTINGQTFDLVPKSS</sequence>
<keyword evidence="3" id="KW-1185">Reference proteome</keyword>
<dbReference type="HOGENOM" id="CLU_2532257_0_0_1"/>
<dbReference type="AlphaFoldDB" id="L1IDC2"/>
<evidence type="ECO:0000313" key="3">
    <source>
        <dbReference type="Proteomes" id="UP000011087"/>
    </source>
</evidence>
<dbReference type="PaxDb" id="55529-EKX33909"/>
<dbReference type="KEGG" id="gtt:GUITHDRAFT_119892"/>
<proteinExistence type="predicted"/>
<dbReference type="GeneID" id="17290647"/>
<reference evidence="2" key="3">
    <citation type="submission" date="2015-06" db="UniProtKB">
        <authorList>
            <consortium name="EnsemblProtists"/>
        </authorList>
    </citation>
    <scope>IDENTIFICATION</scope>
</reference>